<feature type="domain" description="Aminotransferase class I/classII large" evidence="5">
    <location>
        <begin position="27"/>
        <end position="358"/>
    </location>
</feature>
<evidence type="ECO:0000256" key="4">
    <source>
        <dbReference type="RuleBase" id="RU000481"/>
    </source>
</evidence>
<dbReference type="PANTHER" id="PTHR42832:SF3">
    <property type="entry name" value="L-GLUTAMINE--4-(METHYLSULFANYL)-2-OXOBUTANOATE AMINOTRANSFERASE"/>
    <property type="match status" value="1"/>
</dbReference>
<keyword evidence="3 4" id="KW-0808">Transferase</keyword>
<comment type="similarity">
    <text evidence="4">Belongs to the class-I pyridoxal-phosphate-dependent aminotransferase family.</text>
</comment>
<keyword evidence="2 4" id="KW-0032">Aminotransferase</keyword>
<dbReference type="GO" id="GO:0008483">
    <property type="term" value="F:transaminase activity"/>
    <property type="evidence" value="ECO:0007669"/>
    <property type="project" value="UniProtKB-KW"/>
</dbReference>
<evidence type="ECO:0000256" key="2">
    <source>
        <dbReference type="ARBA" id="ARBA00022576"/>
    </source>
</evidence>
<dbReference type="Pfam" id="PF00155">
    <property type="entry name" value="Aminotran_1_2"/>
    <property type="match status" value="1"/>
</dbReference>
<dbReference type="CDD" id="cd00609">
    <property type="entry name" value="AAT_like"/>
    <property type="match status" value="1"/>
</dbReference>
<comment type="caution">
    <text evidence="6">The sequence shown here is derived from an EMBL/GenBank/DDBJ whole genome shotgun (WGS) entry which is preliminary data.</text>
</comment>
<protein>
    <recommendedName>
        <fullName evidence="4">Aminotransferase</fullName>
        <ecNumber evidence="4">2.6.1.-</ecNumber>
    </recommendedName>
</protein>
<dbReference type="RefSeq" id="WP_137449644.1">
    <property type="nucleotide sequence ID" value="NZ_SZZH01000001.1"/>
</dbReference>
<dbReference type="Proteomes" id="UP000306985">
    <property type="component" value="Unassembled WGS sequence"/>
</dbReference>
<dbReference type="PANTHER" id="PTHR42832">
    <property type="entry name" value="AMINO ACID AMINOTRANSFERASE"/>
    <property type="match status" value="1"/>
</dbReference>
<dbReference type="OrthoDB" id="9813612at2"/>
<accession>A0A4U6QNH9</accession>
<dbReference type="AlphaFoldDB" id="A0A4U6QNH9"/>
<sequence>MHRLPAFPWDSLVPARQRAAQHPDGPVDLSIGTPVDRVPLPVRRALGDASDCPGYPTVHGTADLREAYSSWLARAHGVPNVDPQAVLPTIGSKELVASLPTQLGLGSGDIVVIPEIAYPTYEIGALMAGATPLRADSLTAIGPDRVSMVWLNSPSNPTGRVLPPEHLAKVVAWARSRGVIVASDECYIDLGWDVTPVSILHPEVCGGDFTGLLAVHSLSKRSNMAGYRAGFVSGDPDLVAGLVALRRHLGAIVPTPIQAAAAASLADDGHVLAQRSRYKNRRKTLIDAFEAAGVQAESDAGLYLWCTRGEPAMQSVEWLAGLGIIVAPGSMYGPAGSQHFRVAVTATDERVEAAAERLRAGRRR</sequence>
<dbReference type="InterPro" id="IPR015422">
    <property type="entry name" value="PyrdxlP-dep_Trfase_small"/>
</dbReference>
<reference evidence="6 7" key="1">
    <citation type="submission" date="2019-05" db="EMBL/GenBank/DDBJ databases">
        <title>Nakamurella sp. N5BH11, whole genome shotgun sequence.</title>
        <authorList>
            <person name="Tuo L."/>
        </authorList>
    </citation>
    <scope>NUCLEOTIDE SEQUENCE [LARGE SCALE GENOMIC DNA]</scope>
    <source>
        <strain evidence="6 7">N5BH11</strain>
    </source>
</reference>
<dbReference type="InterPro" id="IPR015424">
    <property type="entry name" value="PyrdxlP-dep_Trfase"/>
</dbReference>
<dbReference type="EC" id="2.6.1.-" evidence="4"/>
<evidence type="ECO:0000259" key="5">
    <source>
        <dbReference type="Pfam" id="PF00155"/>
    </source>
</evidence>
<evidence type="ECO:0000313" key="7">
    <source>
        <dbReference type="Proteomes" id="UP000306985"/>
    </source>
</evidence>
<dbReference type="PROSITE" id="PS00105">
    <property type="entry name" value="AA_TRANSFER_CLASS_1"/>
    <property type="match status" value="1"/>
</dbReference>
<dbReference type="Gene3D" id="3.40.640.10">
    <property type="entry name" value="Type I PLP-dependent aspartate aminotransferase-like (Major domain)"/>
    <property type="match status" value="1"/>
</dbReference>
<gene>
    <name evidence="6" type="ORF">FDO65_08360</name>
</gene>
<name>A0A4U6QNH9_9ACTN</name>
<dbReference type="SUPFAM" id="SSF53383">
    <property type="entry name" value="PLP-dependent transferases"/>
    <property type="match status" value="1"/>
</dbReference>
<organism evidence="6 7">
    <name type="scientific">Nakamurella flava</name>
    <dbReference type="NCBI Taxonomy" id="2576308"/>
    <lineage>
        <taxon>Bacteria</taxon>
        <taxon>Bacillati</taxon>
        <taxon>Actinomycetota</taxon>
        <taxon>Actinomycetes</taxon>
        <taxon>Nakamurellales</taxon>
        <taxon>Nakamurellaceae</taxon>
        <taxon>Nakamurella</taxon>
    </lineage>
</organism>
<evidence type="ECO:0000313" key="6">
    <source>
        <dbReference type="EMBL" id="TKV62254.1"/>
    </source>
</evidence>
<comment type="cofactor">
    <cofactor evidence="1 4">
        <name>pyridoxal 5'-phosphate</name>
        <dbReference type="ChEBI" id="CHEBI:597326"/>
    </cofactor>
</comment>
<evidence type="ECO:0000256" key="1">
    <source>
        <dbReference type="ARBA" id="ARBA00001933"/>
    </source>
</evidence>
<dbReference type="InterPro" id="IPR004839">
    <property type="entry name" value="Aminotransferase_I/II_large"/>
</dbReference>
<dbReference type="Gene3D" id="3.90.1150.10">
    <property type="entry name" value="Aspartate Aminotransferase, domain 1"/>
    <property type="match status" value="1"/>
</dbReference>
<keyword evidence="7" id="KW-1185">Reference proteome</keyword>
<dbReference type="EMBL" id="SZZH01000001">
    <property type="protein sequence ID" value="TKV62254.1"/>
    <property type="molecule type" value="Genomic_DNA"/>
</dbReference>
<dbReference type="InterPro" id="IPR019880">
    <property type="entry name" value="OxyQ"/>
</dbReference>
<dbReference type="InterPro" id="IPR050881">
    <property type="entry name" value="LL-DAP_aminotransferase"/>
</dbReference>
<dbReference type="NCBIfam" id="TIGR03539">
    <property type="entry name" value="DapC_actino"/>
    <property type="match status" value="1"/>
</dbReference>
<dbReference type="InterPro" id="IPR004838">
    <property type="entry name" value="NHTrfase_class1_PyrdxlP-BS"/>
</dbReference>
<dbReference type="GO" id="GO:0030170">
    <property type="term" value="F:pyridoxal phosphate binding"/>
    <property type="evidence" value="ECO:0007669"/>
    <property type="project" value="InterPro"/>
</dbReference>
<proteinExistence type="inferred from homology"/>
<dbReference type="InterPro" id="IPR015421">
    <property type="entry name" value="PyrdxlP-dep_Trfase_major"/>
</dbReference>
<evidence type="ECO:0000256" key="3">
    <source>
        <dbReference type="ARBA" id="ARBA00022679"/>
    </source>
</evidence>